<keyword evidence="3" id="KW-0547">Nucleotide-binding</keyword>
<evidence type="ECO:0000256" key="3">
    <source>
        <dbReference type="ARBA" id="ARBA00022741"/>
    </source>
</evidence>
<dbReference type="PROSITE" id="PS50893">
    <property type="entry name" value="ABC_TRANSPORTER_2"/>
    <property type="match status" value="2"/>
</dbReference>
<sequence length="487" mass="54799">MSILQIKNSSSSLTPLPTIEVENFSLEKQQHWVVIGGNGSGKSTFARMLKDADSSLRAQFVSFENEQALLEREIYEDDSEWLNQVDNGRTTRELITENLSNDVTIETLIETLQLQQCIDTGFRLLSTGERRRLMLARALAASPMLLILDEPYDGLDKEFTSHLSTVITSISRTTPTVLIVNRLSHISEATTHIACLHQMELVYQDTKEGALSSKLFQQLQSLDQGPHQPLPSKIPTVNSPYTPVPNKAVISLSDIRVAYHNKTILDGLNWEIMPGQHWKVSGPNGCGKSTLVNLISGDHPQCYSNNIHLFGQKRGGAESIWEVKHHMGLMSTSLHQQYRITVTAETVVLSGFFDTIGVYRPVTPTHKQIANEWLKFIGLDKFKDTHFQNLSFGQQRMLLIARALIKRPYLLILDEPCQGLDPINRALVIQLIEQIACRKIAQIIYISHEPENKLQCLTHELSFTSIPEFTEAAPSTAPLYSVHLRQL</sequence>
<dbReference type="Pfam" id="PF00005">
    <property type="entry name" value="ABC_tran"/>
    <property type="match status" value="2"/>
</dbReference>
<keyword evidence="2" id="KW-0813">Transport</keyword>
<dbReference type="AlphaFoldDB" id="A0A2S7U527"/>
<dbReference type="EMBL" id="MQWA01000001">
    <property type="protein sequence ID" value="PQJ30108.1"/>
    <property type="molecule type" value="Genomic_DNA"/>
</dbReference>
<feature type="domain" description="ABC transporter" evidence="5">
    <location>
        <begin position="4"/>
        <end position="223"/>
    </location>
</feature>
<dbReference type="InterPro" id="IPR003439">
    <property type="entry name" value="ABC_transporter-like_ATP-bd"/>
</dbReference>
<dbReference type="PANTHER" id="PTHR42734:SF17">
    <property type="entry name" value="METAL TRANSPORT SYSTEM ATP-BINDING PROTEIN TM_0124-RELATED"/>
    <property type="match status" value="1"/>
</dbReference>
<comment type="caution">
    <text evidence="6">The sequence shown here is derived from an EMBL/GenBank/DDBJ whole genome shotgun (WGS) entry which is preliminary data.</text>
</comment>
<dbReference type="InterPro" id="IPR027417">
    <property type="entry name" value="P-loop_NTPase"/>
</dbReference>
<evidence type="ECO:0000313" key="6">
    <source>
        <dbReference type="EMBL" id="PQJ30108.1"/>
    </source>
</evidence>
<dbReference type="SUPFAM" id="SSF52540">
    <property type="entry name" value="P-loop containing nucleoside triphosphate hydrolases"/>
    <property type="match status" value="2"/>
</dbReference>
<evidence type="ECO:0000313" key="7">
    <source>
        <dbReference type="Proteomes" id="UP000239907"/>
    </source>
</evidence>
<evidence type="ECO:0000256" key="2">
    <source>
        <dbReference type="ARBA" id="ARBA00022448"/>
    </source>
</evidence>
<dbReference type="Gene3D" id="3.40.50.300">
    <property type="entry name" value="P-loop containing nucleotide triphosphate hydrolases"/>
    <property type="match status" value="2"/>
</dbReference>
<dbReference type="RefSeq" id="WP_105044630.1">
    <property type="nucleotide sequence ID" value="NZ_MQWA01000001.1"/>
</dbReference>
<keyword evidence="7" id="KW-1185">Reference proteome</keyword>
<dbReference type="InterPro" id="IPR003593">
    <property type="entry name" value="AAA+_ATPase"/>
</dbReference>
<dbReference type="InterPro" id="IPR050153">
    <property type="entry name" value="Metal_Ion_Import_ABC"/>
</dbReference>
<name>A0A2S7U527_9BACT</name>
<organism evidence="6 7">
    <name type="scientific">Rubritalea profundi</name>
    <dbReference type="NCBI Taxonomy" id="1658618"/>
    <lineage>
        <taxon>Bacteria</taxon>
        <taxon>Pseudomonadati</taxon>
        <taxon>Verrucomicrobiota</taxon>
        <taxon>Verrucomicrobiia</taxon>
        <taxon>Verrucomicrobiales</taxon>
        <taxon>Rubritaleaceae</taxon>
        <taxon>Rubritalea</taxon>
    </lineage>
</organism>
<dbReference type="GO" id="GO:0016887">
    <property type="term" value="F:ATP hydrolysis activity"/>
    <property type="evidence" value="ECO:0007669"/>
    <property type="project" value="InterPro"/>
</dbReference>
<dbReference type="CDD" id="cd00267">
    <property type="entry name" value="ABC_ATPase"/>
    <property type="match status" value="1"/>
</dbReference>
<dbReference type="InterPro" id="IPR017871">
    <property type="entry name" value="ABC_transporter-like_CS"/>
</dbReference>
<keyword evidence="4" id="KW-0067">ATP-binding</keyword>
<evidence type="ECO:0000256" key="1">
    <source>
        <dbReference type="ARBA" id="ARBA00005417"/>
    </source>
</evidence>
<reference evidence="6 7" key="1">
    <citation type="submission" date="2016-12" db="EMBL/GenBank/DDBJ databases">
        <title>Study of bacterial adaptation to deep sea.</title>
        <authorList>
            <person name="Song J."/>
            <person name="Yoshizawa S."/>
            <person name="Kogure K."/>
        </authorList>
    </citation>
    <scope>NUCLEOTIDE SEQUENCE [LARGE SCALE GENOMIC DNA]</scope>
    <source>
        <strain evidence="6 7">SAORIC-165</strain>
    </source>
</reference>
<protein>
    <recommendedName>
        <fullName evidence="5">ABC transporter domain-containing protein</fullName>
    </recommendedName>
</protein>
<proteinExistence type="inferred from homology"/>
<dbReference type="OrthoDB" id="9789994at2"/>
<dbReference type="Proteomes" id="UP000239907">
    <property type="component" value="Unassembled WGS sequence"/>
</dbReference>
<comment type="similarity">
    <text evidence="1">Belongs to the ABC transporter superfamily.</text>
</comment>
<feature type="domain" description="ABC transporter" evidence="5">
    <location>
        <begin position="250"/>
        <end position="482"/>
    </location>
</feature>
<accession>A0A2S7U527</accession>
<dbReference type="PANTHER" id="PTHR42734">
    <property type="entry name" value="METAL TRANSPORT SYSTEM ATP-BINDING PROTEIN TM_0124-RELATED"/>
    <property type="match status" value="1"/>
</dbReference>
<dbReference type="GO" id="GO:0005524">
    <property type="term" value="F:ATP binding"/>
    <property type="evidence" value="ECO:0007669"/>
    <property type="project" value="UniProtKB-KW"/>
</dbReference>
<gene>
    <name evidence="6" type="ORF">BSZ32_17585</name>
</gene>
<evidence type="ECO:0000256" key="4">
    <source>
        <dbReference type="ARBA" id="ARBA00022840"/>
    </source>
</evidence>
<dbReference type="SMART" id="SM00382">
    <property type="entry name" value="AAA"/>
    <property type="match status" value="2"/>
</dbReference>
<dbReference type="PROSITE" id="PS00211">
    <property type="entry name" value="ABC_TRANSPORTER_1"/>
    <property type="match status" value="1"/>
</dbReference>
<evidence type="ECO:0000259" key="5">
    <source>
        <dbReference type="PROSITE" id="PS50893"/>
    </source>
</evidence>
<dbReference type="NCBIfam" id="NF008186">
    <property type="entry name" value="PRK10938.1"/>
    <property type="match status" value="1"/>
</dbReference>